<organism evidence="1 2">
    <name type="scientific">Paenibacillus odorifer</name>
    <dbReference type="NCBI Taxonomy" id="189426"/>
    <lineage>
        <taxon>Bacteria</taxon>
        <taxon>Bacillati</taxon>
        <taxon>Bacillota</taxon>
        <taxon>Bacilli</taxon>
        <taxon>Bacillales</taxon>
        <taxon>Paenibacillaceae</taxon>
        <taxon>Paenibacillus</taxon>
    </lineage>
</organism>
<comment type="caution">
    <text evidence="1">The sequence shown here is derived from an EMBL/GenBank/DDBJ whole genome shotgun (WGS) entry which is preliminary data.</text>
</comment>
<dbReference type="InterPro" id="IPR021695">
    <property type="entry name" value="Phage_KPP10_Orf10"/>
</dbReference>
<dbReference type="AlphaFoldDB" id="A0A1R0XBB3"/>
<gene>
    <name evidence="1" type="ORF">BJP51_16745</name>
</gene>
<protein>
    <submittedName>
        <fullName evidence="1">DUF3277 domain-containing protein</fullName>
    </submittedName>
</protein>
<dbReference type="EMBL" id="MKQP01000018">
    <property type="protein sequence ID" value="OMD32224.1"/>
    <property type="molecule type" value="Genomic_DNA"/>
</dbReference>
<proteinExistence type="predicted"/>
<accession>A0A1R0XBB3</accession>
<evidence type="ECO:0000313" key="2">
    <source>
        <dbReference type="Proteomes" id="UP000187465"/>
    </source>
</evidence>
<dbReference type="RefSeq" id="WP_036681192.1">
    <property type="nucleotide sequence ID" value="NZ_MKQP01000018.1"/>
</dbReference>
<dbReference type="Pfam" id="PF11681">
    <property type="entry name" value="Phage_Tube_PhiTE"/>
    <property type="match status" value="1"/>
</dbReference>
<sequence>MSEPKTYDPKDVTAIVGGVFLTGFAEDLVTVAKDEENFSTKVGAQGDVVRTKVNNPLGTITITLQCTSPQVPYLDGLGNSGKLVPVSVVYSGTPKETNTATQAYLKKPSDREYGAEAGDRSYEFQCLDLSMN</sequence>
<name>A0A1R0XBB3_9BACL</name>
<reference evidence="1 2" key="1">
    <citation type="submission" date="2016-10" db="EMBL/GenBank/DDBJ databases">
        <title>Paenibacillus species isolates.</title>
        <authorList>
            <person name="Beno S.M."/>
        </authorList>
    </citation>
    <scope>NUCLEOTIDE SEQUENCE [LARGE SCALE GENOMIC DNA]</scope>
    <source>
        <strain evidence="1 2">FSL H7-0604</strain>
    </source>
</reference>
<dbReference type="Proteomes" id="UP000187465">
    <property type="component" value="Unassembled WGS sequence"/>
</dbReference>
<evidence type="ECO:0000313" key="1">
    <source>
        <dbReference type="EMBL" id="OMD32224.1"/>
    </source>
</evidence>
<dbReference type="NCBIfam" id="NF047581">
    <property type="entry name" value="gp105_phage_fam"/>
    <property type="match status" value="1"/>
</dbReference>